<sequence>MCSFFSFCFDLMTLFRSVSINSLMRYMSPSTSPSFGMYTTSFKPSMFSCCRCFIILISLRTRFASIYPYHQSCPASLWPPSPYLGCQQHLSQHHRCPCL</sequence>
<gene>
    <name evidence="1" type="ORF">FGO68_gene17026</name>
</gene>
<dbReference type="AlphaFoldDB" id="A0A8J8T2E4"/>
<protein>
    <submittedName>
        <fullName evidence="1">Uncharacterized protein</fullName>
    </submittedName>
</protein>
<evidence type="ECO:0000313" key="1">
    <source>
        <dbReference type="EMBL" id="TNV79355.1"/>
    </source>
</evidence>
<evidence type="ECO:0000313" key="2">
    <source>
        <dbReference type="Proteomes" id="UP000785679"/>
    </source>
</evidence>
<proteinExistence type="predicted"/>
<dbReference type="EMBL" id="RRYP01009026">
    <property type="protein sequence ID" value="TNV79355.1"/>
    <property type="molecule type" value="Genomic_DNA"/>
</dbReference>
<accession>A0A8J8T2E4</accession>
<reference evidence="1" key="1">
    <citation type="submission" date="2019-06" db="EMBL/GenBank/DDBJ databases">
        <authorList>
            <person name="Zheng W."/>
        </authorList>
    </citation>
    <scope>NUCLEOTIDE SEQUENCE</scope>
    <source>
        <strain evidence="1">QDHG01</strain>
    </source>
</reference>
<comment type="caution">
    <text evidence="1">The sequence shown here is derived from an EMBL/GenBank/DDBJ whole genome shotgun (WGS) entry which is preliminary data.</text>
</comment>
<dbReference type="Proteomes" id="UP000785679">
    <property type="component" value="Unassembled WGS sequence"/>
</dbReference>
<name>A0A8J8T2E4_HALGN</name>
<organism evidence="1 2">
    <name type="scientific">Halteria grandinella</name>
    <dbReference type="NCBI Taxonomy" id="5974"/>
    <lineage>
        <taxon>Eukaryota</taxon>
        <taxon>Sar</taxon>
        <taxon>Alveolata</taxon>
        <taxon>Ciliophora</taxon>
        <taxon>Intramacronucleata</taxon>
        <taxon>Spirotrichea</taxon>
        <taxon>Stichotrichia</taxon>
        <taxon>Sporadotrichida</taxon>
        <taxon>Halteriidae</taxon>
        <taxon>Halteria</taxon>
    </lineage>
</organism>
<keyword evidence="2" id="KW-1185">Reference proteome</keyword>